<dbReference type="AlphaFoldDB" id="A0A6J5D4R4"/>
<sequence>MNKKWIWATPVAIAAALTLSGCGGDDNSTPSTPSNLSAVKNVVVIYAENRSFDNLYGNFPGANGLQNVTAANAQQLDRDGSVMATLPPVWNNLTQTGVTPVITQAMTASLANAPFAIDDANGFNLPLSAATRDLVHRFYQNQMQIDGGKNDRFAAWGDSGALVMGHYAQNANTLPLWKIAQQYTLADNFFMGAFGGSFLNHQWLVCACTPFYPNANTSAAANNISQVNADGVTLTLAGDSPTSAITGVPKFAKDLALTPDFYAVNTMQPPYQPSTNKPASGGDPNLADPGINSTLPPQTQQHIGDLLNAANVSWAWYGGAWGAALSAAQNGTTGVISGPNLSSPNFQTHHQPLNYFADLAPGTQNRTQHLLDGGLNGSEFIKAIDAGTLPQVAFYKPQGNLNEHAGYTDVAQGDQHIADVISHLQKSPQWNNMVVVVTYDENGGFWDHVAPPKGDRWGPGSRIPALIVSPYAKKGFVDHTQYDTTSILRFITHRFSLPSLAGLTSRDQALVAAGGQPMGDLTNALDFTQK</sequence>
<feature type="compositionally biased region" description="Polar residues" evidence="2">
    <location>
        <begin position="267"/>
        <end position="278"/>
    </location>
</feature>
<feature type="chain" id="PRO_5027116177" description="Acid phosphatase" evidence="3">
    <location>
        <begin position="24"/>
        <end position="530"/>
    </location>
</feature>
<dbReference type="NCBIfam" id="TIGR03397">
    <property type="entry name" value="acid_phos_Burk"/>
    <property type="match status" value="1"/>
</dbReference>
<dbReference type="SUPFAM" id="SSF53649">
    <property type="entry name" value="Alkaline phosphatase-like"/>
    <property type="match status" value="1"/>
</dbReference>
<reference evidence="4 5" key="1">
    <citation type="submission" date="2020-04" db="EMBL/GenBank/DDBJ databases">
        <authorList>
            <person name="De Canck E."/>
        </authorList>
    </citation>
    <scope>NUCLEOTIDE SEQUENCE [LARGE SCALE GENOMIC DNA]</scope>
    <source>
        <strain evidence="4 5">LMG 29739</strain>
    </source>
</reference>
<dbReference type="InterPro" id="IPR017768">
    <property type="entry name" value="AcpA"/>
</dbReference>
<keyword evidence="5" id="KW-1185">Reference proteome</keyword>
<dbReference type="Gene3D" id="3.40.720.10">
    <property type="entry name" value="Alkaline Phosphatase, subunit A"/>
    <property type="match status" value="2"/>
</dbReference>
<keyword evidence="1" id="KW-0378">Hydrolase</keyword>
<dbReference type="PANTHER" id="PTHR31956">
    <property type="entry name" value="NON-SPECIFIC PHOSPHOLIPASE C4-RELATED"/>
    <property type="match status" value="1"/>
</dbReference>
<evidence type="ECO:0008006" key="6">
    <source>
        <dbReference type="Google" id="ProtNLM"/>
    </source>
</evidence>
<organism evidence="4 5">
    <name type="scientific">Paraburkholderia solisilvae</name>
    <dbReference type="NCBI Taxonomy" id="624376"/>
    <lineage>
        <taxon>Bacteria</taxon>
        <taxon>Pseudomonadati</taxon>
        <taxon>Pseudomonadota</taxon>
        <taxon>Betaproteobacteria</taxon>
        <taxon>Burkholderiales</taxon>
        <taxon>Burkholderiaceae</taxon>
        <taxon>Paraburkholderia</taxon>
    </lineage>
</organism>
<keyword evidence="3" id="KW-0732">Signal</keyword>
<evidence type="ECO:0000256" key="3">
    <source>
        <dbReference type="SAM" id="SignalP"/>
    </source>
</evidence>
<evidence type="ECO:0000313" key="5">
    <source>
        <dbReference type="Proteomes" id="UP000494329"/>
    </source>
</evidence>
<accession>A0A6J5D4R4</accession>
<dbReference type="CDD" id="cd16013">
    <property type="entry name" value="AcpA"/>
    <property type="match status" value="1"/>
</dbReference>
<dbReference type="InterPro" id="IPR017850">
    <property type="entry name" value="Alkaline_phosphatase_core_sf"/>
</dbReference>
<dbReference type="GO" id="GO:0003993">
    <property type="term" value="F:acid phosphatase activity"/>
    <property type="evidence" value="ECO:0007669"/>
    <property type="project" value="InterPro"/>
</dbReference>
<protein>
    <recommendedName>
        <fullName evidence="6">Acid phosphatase</fullName>
    </recommendedName>
</protein>
<dbReference type="InterPro" id="IPR007312">
    <property type="entry name" value="Phosphoesterase"/>
</dbReference>
<evidence type="ECO:0000256" key="1">
    <source>
        <dbReference type="ARBA" id="ARBA00022801"/>
    </source>
</evidence>
<feature type="signal peptide" evidence="3">
    <location>
        <begin position="1"/>
        <end position="23"/>
    </location>
</feature>
<dbReference type="RefSeq" id="WP_175109310.1">
    <property type="nucleotide sequence ID" value="NZ_CADIKF010000003.1"/>
</dbReference>
<dbReference type="Pfam" id="PF04185">
    <property type="entry name" value="Phosphoesterase"/>
    <property type="match status" value="1"/>
</dbReference>
<gene>
    <name evidence="4" type="ORF">LMG29739_00636</name>
</gene>
<dbReference type="PROSITE" id="PS51257">
    <property type="entry name" value="PROKAR_LIPOPROTEIN"/>
    <property type="match status" value="1"/>
</dbReference>
<dbReference type="EMBL" id="CADIKF010000003">
    <property type="protein sequence ID" value="CAB3748943.1"/>
    <property type="molecule type" value="Genomic_DNA"/>
</dbReference>
<dbReference type="Proteomes" id="UP000494329">
    <property type="component" value="Unassembled WGS sequence"/>
</dbReference>
<evidence type="ECO:0000313" key="4">
    <source>
        <dbReference type="EMBL" id="CAB3748943.1"/>
    </source>
</evidence>
<proteinExistence type="predicted"/>
<name>A0A6J5D4R4_9BURK</name>
<evidence type="ECO:0000256" key="2">
    <source>
        <dbReference type="SAM" id="MobiDB-lite"/>
    </source>
</evidence>
<feature type="region of interest" description="Disordered" evidence="2">
    <location>
        <begin position="267"/>
        <end position="299"/>
    </location>
</feature>
<dbReference type="PANTHER" id="PTHR31956:SF1">
    <property type="entry name" value="NON-SPECIFIC PHOSPHOLIPASE C1"/>
    <property type="match status" value="1"/>
</dbReference>